<name>A0AA97ATY9_LEPBY</name>
<dbReference type="GO" id="GO:0006310">
    <property type="term" value="P:DNA recombination"/>
    <property type="evidence" value="ECO:0007669"/>
    <property type="project" value="UniProtKB-KW"/>
</dbReference>
<dbReference type="Gene3D" id="1.10.443.10">
    <property type="entry name" value="Intergrase catalytic core"/>
    <property type="match status" value="1"/>
</dbReference>
<dbReference type="InterPro" id="IPR011010">
    <property type="entry name" value="DNA_brk_join_enz"/>
</dbReference>
<dbReference type="InterPro" id="IPR013762">
    <property type="entry name" value="Integrase-like_cat_sf"/>
</dbReference>
<evidence type="ECO:0000259" key="2">
    <source>
        <dbReference type="PROSITE" id="PS51898"/>
    </source>
</evidence>
<reference evidence="3" key="1">
    <citation type="journal article" date="2023" name="Plants (Basel)">
        <title>Genomic Analysis of Leptolyngbya boryana CZ1 Reveals Efficient Carbon Fixation Modules.</title>
        <authorList>
            <person name="Bai X."/>
            <person name="Wang H."/>
            <person name="Cheng W."/>
            <person name="Wang J."/>
            <person name="Ma M."/>
            <person name="Hu H."/>
            <person name="Song Z."/>
            <person name="Ma H."/>
            <person name="Fan Y."/>
            <person name="Du C."/>
            <person name="Xu J."/>
        </authorList>
    </citation>
    <scope>NUCLEOTIDE SEQUENCE</scope>
    <source>
        <strain evidence="3">CZ1</strain>
    </source>
</reference>
<dbReference type="SUPFAM" id="SSF56349">
    <property type="entry name" value="DNA breaking-rejoining enzymes"/>
    <property type="match status" value="1"/>
</dbReference>
<dbReference type="RefSeq" id="WP_316427411.1">
    <property type="nucleotide sequence ID" value="NZ_CP130144.1"/>
</dbReference>
<gene>
    <name evidence="3" type="ORF">Q2T42_30565</name>
</gene>
<accession>A0AA97ATY9</accession>
<proteinExistence type="predicted"/>
<sequence length="368" mass="42510">MAKISTDEQVERINDRLKEAGTPVRVRLNGKVLGIRATLPMKSGQGKKQQDLRLGIPATSDGFKEVERRANQLGKEISTNTFSWANWERDRMPKPDEIPVSMWVEKFKGDYMQFHRLKEATWHDNWGATFRKLPQDEPLSEAVVLAVALSTAPDSCIRERTCQRLQALCDFAKLKIDLKPYKGTYGQGSEEPRDIPSDELIVEWRDRIQNDQWQWVYGMLATFGLRPHEVFACEFVDSLTIKIREEMQVREGSARTKTGFHIARAFYPEWAEDWNLIKVNRPNVSGKTPRVYGQRVSRQFSRYQIPFVPYDLRHAYAIRGSVVEKYPSVLMAEMMGHSESVHTATYNRWISNSTSQAAYDTWRKGRGS</sequence>
<dbReference type="PROSITE" id="PS51898">
    <property type="entry name" value="TYR_RECOMBINASE"/>
    <property type="match status" value="1"/>
</dbReference>
<dbReference type="GO" id="GO:0015074">
    <property type="term" value="P:DNA integration"/>
    <property type="evidence" value="ECO:0007669"/>
    <property type="project" value="InterPro"/>
</dbReference>
<dbReference type="GO" id="GO:0003677">
    <property type="term" value="F:DNA binding"/>
    <property type="evidence" value="ECO:0007669"/>
    <property type="project" value="InterPro"/>
</dbReference>
<dbReference type="EMBL" id="CP130144">
    <property type="protein sequence ID" value="WNZ46135.1"/>
    <property type="molecule type" value="Genomic_DNA"/>
</dbReference>
<dbReference type="InterPro" id="IPR002104">
    <property type="entry name" value="Integrase_catalytic"/>
</dbReference>
<dbReference type="AlphaFoldDB" id="A0AA97ATY9"/>
<evidence type="ECO:0000256" key="1">
    <source>
        <dbReference type="ARBA" id="ARBA00023172"/>
    </source>
</evidence>
<reference evidence="3" key="2">
    <citation type="submission" date="2023-07" db="EMBL/GenBank/DDBJ databases">
        <authorList>
            <person name="Bai X.-H."/>
            <person name="Wang H.-H."/>
            <person name="Wang J."/>
            <person name="Ma M.-Y."/>
            <person name="Hu H.-H."/>
            <person name="Song Z.-L."/>
            <person name="Ma H.-G."/>
            <person name="Fan Y."/>
            <person name="Du C.-Y."/>
            <person name="Xu J.-C."/>
        </authorList>
    </citation>
    <scope>NUCLEOTIDE SEQUENCE</scope>
    <source>
        <strain evidence="3">CZ1</strain>
    </source>
</reference>
<protein>
    <recommendedName>
        <fullName evidence="2">Tyr recombinase domain-containing protein</fullName>
    </recommendedName>
</protein>
<feature type="domain" description="Tyr recombinase" evidence="2">
    <location>
        <begin position="190"/>
        <end position="360"/>
    </location>
</feature>
<organism evidence="3">
    <name type="scientific">Leptolyngbya boryana CZ1</name>
    <dbReference type="NCBI Taxonomy" id="3060204"/>
    <lineage>
        <taxon>Bacteria</taxon>
        <taxon>Bacillati</taxon>
        <taxon>Cyanobacteriota</taxon>
        <taxon>Cyanophyceae</taxon>
        <taxon>Leptolyngbyales</taxon>
        <taxon>Leptolyngbyaceae</taxon>
        <taxon>Leptolyngbya group</taxon>
        <taxon>Leptolyngbya</taxon>
    </lineage>
</organism>
<keyword evidence="1" id="KW-0233">DNA recombination</keyword>
<evidence type="ECO:0000313" key="3">
    <source>
        <dbReference type="EMBL" id="WNZ46135.1"/>
    </source>
</evidence>